<proteinExistence type="predicted"/>
<evidence type="ECO:0000256" key="1">
    <source>
        <dbReference type="SAM" id="MobiDB-lite"/>
    </source>
</evidence>
<dbReference type="OrthoDB" id="6287170at2759"/>
<evidence type="ECO:0000313" key="3">
    <source>
        <dbReference type="Proteomes" id="UP000499080"/>
    </source>
</evidence>
<sequence length="272" mass="30035">MRKQRFATTLPGLSDTDLSTEQDDTISTVFSSPYSLHDPTWSPIFTSDQEHVIPQEPVIPCYLYQYPVIQIPSEQFQSVSSVFNSASFSINPYESFAYFGDGPLNSSDFTTSSPISDSGYGDCVVPETYPSQGLPYDGFQALSPDVPDSYPMVTNYGSVTLLLRHLIRIDISHEKAIYVTNSPSECVAVACGYGNKSGVIHPNGRVLHEGDDIHMITLNKKAKICKRGIVFTSTDHCLSYIVDQSGTKSTAEKFRDLSKDFTQQVGEKISSH</sequence>
<dbReference type="EMBL" id="BGPR01003130">
    <property type="protein sequence ID" value="GBM84087.1"/>
    <property type="molecule type" value="Genomic_DNA"/>
</dbReference>
<dbReference type="AlphaFoldDB" id="A0A4Y2J1S0"/>
<comment type="caution">
    <text evidence="2">The sequence shown here is derived from an EMBL/GenBank/DDBJ whole genome shotgun (WGS) entry which is preliminary data.</text>
</comment>
<feature type="region of interest" description="Disordered" evidence="1">
    <location>
        <begin position="1"/>
        <end position="20"/>
    </location>
</feature>
<reference evidence="2 3" key="1">
    <citation type="journal article" date="2019" name="Sci. Rep.">
        <title>Orb-weaving spider Araneus ventricosus genome elucidates the spidroin gene catalogue.</title>
        <authorList>
            <person name="Kono N."/>
            <person name="Nakamura H."/>
            <person name="Ohtoshi R."/>
            <person name="Moran D.A.P."/>
            <person name="Shinohara A."/>
            <person name="Yoshida Y."/>
            <person name="Fujiwara M."/>
            <person name="Mori M."/>
            <person name="Tomita M."/>
            <person name="Arakawa K."/>
        </authorList>
    </citation>
    <scope>NUCLEOTIDE SEQUENCE [LARGE SCALE GENOMIC DNA]</scope>
</reference>
<accession>A0A4Y2J1S0</accession>
<dbReference type="Proteomes" id="UP000499080">
    <property type="component" value="Unassembled WGS sequence"/>
</dbReference>
<gene>
    <name evidence="2" type="ORF">AVEN_78342_1</name>
</gene>
<protein>
    <submittedName>
        <fullName evidence="2">Uncharacterized protein</fullName>
    </submittedName>
</protein>
<dbReference type="GO" id="GO:0005615">
    <property type="term" value="C:extracellular space"/>
    <property type="evidence" value="ECO:0007669"/>
    <property type="project" value="TreeGrafter"/>
</dbReference>
<name>A0A4Y2J1S0_ARAVE</name>
<keyword evidence="3" id="KW-1185">Reference proteome</keyword>
<dbReference type="PANTHER" id="PTHR39075">
    <property type="entry name" value="FI19908P1"/>
    <property type="match status" value="1"/>
</dbReference>
<evidence type="ECO:0000313" key="2">
    <source>
        <dbReference type="EMBL" id="GBM84087.1"/>
    </source>
</evidence>
<dbReference type="PANTHER" id="PTHR39075:SF1">
    <property type="entry name" value="FI19908P1"/>
    <property type="match status" value="1"/>
</dbReference>
<organism evidence="2 3">
    <name type="scientific">Araneus ventricosus</name>
    <name type="common">Orbweaver spider</name>
    <name type="synonym">Epeira ventricosa</name>
    <dbReference type="NCBI Taxonomy" id="182803"/>
    <lineage>
        <taxon>Eukaryota</taxon>
        <taxon>Metazoa</taxon>
        <taxon>Ecdysozoa</taxon>
        <taxon>Arthropoda</taxon>
        <taxon>Chelicerata</taxon>
        <taxon>Arachnida</taxon>
        <taxon>Araneae</taxon>
        <taxon>Araneomorphae</taxon>
        <taxon>Entelegynae</taxon>
        <taxon>Araneoidea</taxon>
        <taxon>Araneidae</taxon>
        <taxon>Araneus</taxon>
    </lineage>
</organism>